<dbReference type="AlphaFoldDB" id="A0A7W6NN15"/>
<evidence type="ECO:0000313" key="1">
    <source>
        <dbReference type="EMBL" id="MBB4067000.1"/>
    </source>
</evidence>
<protein>
    <submittedName>
        <fullName evidence="1">Uncharacterized protein</fullName>
    </submittedName>
</protein>
<dbReference type="EMBL" id="JACIEZ010000013">
    <property type="protein sequence ID" value="MBB4067000.1"/>
    <property type="molecule type" value="Genomic_DNA"/>
</dbReference>
<reference evidence="1 2" key="1">
    <citation type="submission" date="2020-08" db="EMBL/GenBank/DDBJ databases">
        <title>Genomic Encyclopedia of Type Strains, Phase IV (KMG-IV): sequencing the most valuable type-strain genomes for metagenomic binning, comparative biology and taxonomic classification.</title>
        <authorList>
            <person name="Goeker M."/>
        </authorList>
    </citation>
    <scope>NUCLEOTIDE SEQUENCE [LARGE SCALE GENOMIC DNA]</scope>
    <source>
        <strain evidence="1 2">DSM 29853</strain>
    </source>
</reference>
<evidence type="ECO:0000313" key="2">
    <source>
        <dbReference type="Proteomes" id="UP000528286"/>
    </source>
</evidence>
<keyword evidence="2" id="KW-1185">Reference proteome</keyword>
<proteinExistence type="predicted"/>
<dbReference type="RefSeq" id="WP_183368270.1">
    <property type="nucleotide sequence ID" value="NZ_JACIEZ010000013.1"/>
</dbReference>
<gene>
    <name evidence="1" type="ORF">GGR23_004227</name>
</gene>
<accession>A0A7W6NN15</accession>
<name>A0A7W6NN15_9HYPH</name>
<sequence>MADNAALAGKSPYSGGKIFAFVPMLDWTDRPEKQGVLVDVRTFVRTTTRRHCGKGLRPDGGQRVG</sequence>
<comment type="caution">
    <text evidence="1">The sequence shown here is derived from an EMBL/GenBank/DDBJ whole genome shotgun (WGS) entry which is preliminary data.</text>
</comment>
<organism evidence="1 2">
    <name type="scientific">Gellertiella hungarica</name>
    <dbReference type="NCBI Taxonomy" id="1572859"/>
    <lineage>
        <taxon>Bacteria</taxon>
        <taxon>Pseudomonadati</taxon>
        <taxon>Pseudomonadota</taxon>
        <taxon>Alphaproteobacteria</taxon>
        <taxon>Hyphomicrobiales</taxon>
        <taxon>Rhizobiaceae</taxon>
        <taxon>Gellertiella</taxon>
    </lineage>
</organism>
<dbReference type="Proteomes" id="UP000528286">
    <property type="component" value="Unassembled WGS sequence"/>
</dbReference>